<dbReference type="SMART" id="SM00327">
    <property type="entry name" value="VWA"/>
    <property type="match status" value="1"/>
</dbReference>
<dbReference type="SUPFAM" id="SSF53300">
    <property type="entry name" value="vWA-like"/>
    <property type="match status" value="1"/>
</dbReference>
<dbReference type="NCBIfam" id="TIGR00622">
    <property type="entry name" value="ssl1"/>
    <property type="match status" value="1"/>
</dbReference>
<dbReference type="InterPro" id="IPR036465">
    <property type="entry name" value="vWFA_dom_sf"/>
</dbReference>
<dbReference type="Gene3D" id="3.40.50.410">
    <property type="entry name" value="von Willebrand factor, type A domain"/>
    <property type="match status" value="1"/>
</dbReference>
<dbReference type="PIRSF" id="PIRSF015919">
    <property type="entry name" value="TFIIH_SSL1"/>
    <property type="match status" value="1"/>
</dbReference>
<dbReference type="GO" id="GO:0005675">
    <property type="term" value="C:transcription factor TFIIH holo complex"/>
    <property type="evidence" value="ECO:0007669"/>
    <property type="project" value="UniProtKB-UniRule"/>
</dbReference>
<comment type="similarity">
    <text evidence="2 11">Belongs to the GTF2H2 family.</text>
</comment>
<evidence type="ECO:0000313" key="15">
    <source>
        <dbReference type="EMBL" id="MDI1489266.1"/>
    </source>
</evidence>
<evidence type="ECO:0000259" key="14">
    <source>
        <dbReference type="PROSITE" id="PS50234"/>
    </source>
</evidence>
<dbReference type="InterPro" id="IPR013087">
    <property type="entry name" value="Znf_C2H2_type"/>
</dbReference>
<evidence type="ECO:0000256" key="5">
    <source>
        <dbReference type="ARBA" id="ARBA00022771"/>
    </source>
</evidence>
<name>A0AA43QQI1_9LECA</name>
<dbReference type="InterPro" id="IPR012170">
    <property type="entry name" value="TFIIH_SSL1/p44"/>
</dbReference>
<dbReference type="GO" id="GO:0006351">
    <property type="term" value="P:DNA-templated transcription"/>
    <property type="evidence" value="ECO:0007669"/>
    <property type="project" value="InterPro"/>
</dbReference>
<dbReference type="Gene3D" id="3.30.40.10">
    <property type="entry name" value="Zinc/RING finger domain, C3HC4 (zinc finger)"/>
    <property type="match status" value="1"/>
</dbReference>
<keyword evidence="10 11" id="KW-0539">Nucleus</keyword>
<reference evidence="15" key="1">
    <citation type="journal article" date="2023" name="Genome Biol. Evol.">
        <title>First Whole Genome Sequence and Flow Cytometry Genome Size Data for the Lichen-Forming Fungus Ramalina farinacea (Ascomycota).</title>
        <authorList>
            <person name="Llewellyn T."/>
            <person name="Mian S."/>
            <person name="Hill R."/>
            <person name="Leitch I.J."/>
            <person name="Gaya E."/>
        </authorList>
    </citation>
    <scope>NUCLEOTIDE SEQUENCE</scope>
    <source>
        <strain evidence="15">LIQ254RAFAR</strain>
    </source>
</reference>
<dbReference type="FunFam" id="3.40.50.410:FF:000015">
    <property type="entry name" value="General transcription factor IIH subunit 2"/>
    <property type="match status" value="1"/>
</dbReference>
<proteinExistence type="inferred from homology"/>
<dbReference type="Pfam" id="PF04056">
    <property type="entry name" value="Ssl1"/>
    <property type="match status" value="1"/>
</dbReference>
<keyword evidence="3 11" id="KW-0479">Metal-binding</keyword>
<gene>
    <name evidence="15" type="ORF">OHK93_008544</name>
</gene>
<keyword evidence="16" id="KW-1185">Reference proteome</keyword>
<evidence type="ECO:0000256" key="13">
    <source>
        <dbReference type="SAM" id="MobiDB-lite"/>
    </source>
</evidence>
<dbReference type="GO" id="GO:0000439">
    <property type="term" value="C:transcription factor TFIIH core complex"/>
    <property type="evidence" value="ECO:0007669"/>
    <property type="project" value="UniProtKB-UniRule"/>
</dbReference>
<keyword evidence="9" id="KW-0234">DNA repair</keyword>
<dbReference type="InterPro" id="IPR046349">
    <property type="entry name" value="C1-like_sf"/>
</dbReference>
<protein>
    <recommendedName>
        <fullName evidence="11">General transcription and DNA repair factor IIH</fullName>
    </recommendedName>
</protein>
<evidence type="ECO:0000313" key="16">
    <source>
        <dbReference type="Proteomes" id="UP001161017"/>
    </source>
</evidence>
<dbReference type="InterPro" id="IPR013083">
    <property type="entry name" value="Znf_RING/FYVE/PHD"/>
</dbReference>
<evidence type="ECO:0000256" key="2">
    <source>
        <dbReference type="ARBA" id="ARBA00006092"/>
    </source>
</evidence>
<comment type="caution">
    <text evidence="15">The sequence shown here is derived from an EMBL/GenBank/DDBJ whole genome shotgun (WGS) entry which is preliminary data.</text>
</comment>
<feature type="region of interest" description="Disordered" evidence="13">
    <location>
        <begin position="413"/>
        <end position="435"/>
    </location>
</feature>
<accession>A0AA43QQI1</accession>
<dbReference type="Proteomes" id="UP001161017">
    <property type="component" value="Unassembled WGS sequence"/>
</dbReference>
<dbReference type="PANTHER" id="PTHR12695">
    <property type="entry name" value="GENERAL TRANSCRIPTION FACTOR IIH SUBUNIT 2"/>
    <property type="match status" value="1"/>
</dbReference>
<dbReference type="InterPro" id="IPR007198">
    <property type="entry name" value="Ssl1-like"/>
</dbReference>
<dbReference type="PROSITE" id="PS50234">
    <property type="entry name" value="VWFA"/>
    <property type="match status" value="1"/>
</dbReference>
<keyword evidence="4" id="KW-0227">DNA damage</keyword>
<dbReference type="EMBL" id="JAPUFD010000009">
    <property type="protein sequence ID" value="MDI1489266.1"/>
    <property type="molecule type" value="Genomic_DNA"/>
</dbReference>
<dbReference type="GO" id="GO:0006357">
    <property type="term" value="P:regulation of transcription by RNA polymerase II"/>
    <property type="evidence" value="ECO:0007669"/>
    <property type="project" value="UniProtKB-UniRule"/>
</dbReference>
<keyword evidence="5" id="KW-0863">Zinc-finger</keyword>
<keyword evidence="6 11" id="KW-0862">Zinc</keyword>
<dbReference type="GO" id="GO:0008270">
    <property type="term" value="F:zinc ion binding"/>
    <property type="evidence" value="ECO:0007669"/>
    <property type="project" value="UniProtKB-UniRule"/>
</dbReference>
<evidence type="ECO:0000256" key="7">
    <source>
        <dbReference type="ARBA" id="ARBA00023015"/>
    </source>
</evidence>
<dbReference type="PANTHER" id="PTHR12695:SF2">
    <property type="entry name" value="GENERAL TRANSCRIPTION FACTOR IIH SUBUNIT 2-RELATED"/>
    <property type="match status" value="1"/>
</dbReference>
<dbReference type="InterPro" id="IPR004595">
    <property type="entry name" value="TFIIH_C1-like_dom"/>
</dbReference>
<evidence type="ECO:0000256" key="8">
    <source>
        <dbReference type="ARBA" id="ARBA00023163"/>
    </source>
</evidence>
<evidence type="ECO:0000256" key="3">
    <source>
        <dbReference type="ARBA" id="ARBA00022723"/>
    </source>
</evidence>
<dbReference type="GO" id="GO:0006289">
    <property type="term" value="P:nucleotide-excision repair"/>
    <property type="evidence" value="ECO:0007669"/>
    <property type="project" value="UniProtKB-UniRule"/>
</dbReference>
<organism evidence="15 16">
    <name type="scientific">Ramalina farinacea</name>
    <dbReference type="NCBI Taxonomy" id="258253"/>
    <lineage>
        <taxon>Eukaryota</taxon>
        <taxon>Fungi</taxon>
        <taxon>Dikarya</taxon>
        <taxon>Ascomycota</taxon>
        <taxon>Pezizomycotina</taxon>
        <taxon>Lecanoromycetes</taxon>
        <taxon>OSLEUM clade</taxon>
        <taxon>Lecanoromycetidae</taxon>
        <taxon>Lecanorales</taxon>
        <taxon>Lecanorineae</taxon>
        <taxon>Ramalinaceae</taxon>
        <taxon>Ramalina</taxon>
    </lineage>
</organism>
<keyword evidence="8 11" id="KW-0804">Transcription</keyword>
<dbReference type="SUPFAM" id="SSF57889">
    <property type="entry name" value="Cysteine-rich domain"/>
    <property type="match status" value="1"/>
</dbReference>
<evidence type="ECO:0000256" key="6">
    <source>
        <dbReference type="ARBA" id="ARBA00022833"/>
    </source>
</evidence>
<sequence>MADSDQEYVQDISDEEVEAHIVTRGAGDGSKARGSGTRGGAWEVTRTWENVVEGADGTISSTVDGMLEADKRKRLLKDTTPLQRGIIRQVLLVIDLSTAMVEKDLRPTRHLLTLRYVQDFISEFFEQNPIAQLGVIGMRDGLAVRISDMSGNPNDHITKVQELRAEEPKGQASLQNALEMARAALFHAPAHTTREVLLIFGSLLSSDPGDIHTTITALVNAKITVRVIGLAAQVAICNTIVTRTNPSIPTTDTYAVALNEQHYRDLLMRFTTPPAISQARTAEEEANKSSLLMMGFPSRIADQEPSFCACHSKPTSGGYLCSRCSSKVCSLPTQCPVCGLQLILSTHLARSYHHLFPLRNWVEVSWPRAEASTQHDCRTCHTMFPTRSGASGHQKPSVTTNGHRDAMALSTTRGNANARAQKAAPKPASSGVSESGRYECETCGSHFCIDCDVFSHEVSHNCPGCQSLEEEVHMAATTATEED</sequence>
<dbReference type="InterPro" id="IPR002035">
    <property type="entry name" value="VWF_A"/>
</dbReference>
<comment type="subcellular location">
    <subcellularLocation>
        <location evidence="1 11">Nucleus</location>
    </subcellularLocation>
</comment>
<dbReference type="PROSITE" id="PS00028">
    <property type="entry name" value="ZINC_FINGER_C2H2_1"/>
    <property type="match status" value="1"/>
</dbReference>
<dbReference type="SMART" id="SM01047">
    <property type="entry name" value="C1_4"/>
    <property type="match status" value="1"/>
</dbReference>
<evidence type="ECO:0000256" key="4">
    <source>
        <dbReference type="ARBA" id="ARBA00022763"/>
    </source>
</evidence>
<comment type="function">
    <text evidence="11">Component of the general transcription and DNA repair factor IIH (TFIIH) core complex, which is involved in general and transcription-coupled nucleotide excision repair (NER) of damaged DNA and, when complexed to TFIIK, in RNA transcription by RNA polymerase II.</text>
</comment>
<evidence type="ECO:0000256" key="11">
    <source>
        <dbReference type="PIRNR" id="PIRNR015919"/>
    </source>
</evidence>
<evidence type="ECO:0000256" key="10">
    <source>
        <dbReference type="ARBA" id="ARBA00023242"/>
    </source>
</evidence>
<evidence type="ECO:0000256" key="9">
    <source>
        <dbReference type="ARBA" id="ARBA00023204"/>
    </source>
</evidence>
<dbReference type="AlphaFoldDB" id="A0AA43QQI1"/>
<feature type="zinc finger region" description="C4-type" evidence="12">
    <location>
        <begin position="321"/>
        <end position="338"/>
    </location>
</feature>
<evidence type="ECO:0000256" key="12">
    <source>
        <dbReference type="PIRSR" id="PIRSR015919-1"/>
    </source>
</evidence>
<feature type="domain" description="VWFA" evidence="14">
    <location>
        <begin position="89"/>
        <end position="270"/>
    </location>
</feature>
<evidence type="ECO:0000256" key="1">
    <source>
        <dbReference type="ARBA" id="ARBA00004123"/>
    </source>
</evidence>
<dbReference type="Pfam" id="PF07975">
    <property type="entry name" value="C1_4"/>
    <property type="match status" value="1"/>
</dbReference>
<keyword evidence="7 11" id="KW-0805">Transcription regulation</keyword>